<dbReference type="SUPFAM" id="SSF56436">
    <property type="entry name" value="C-type lectin-like"/>
    <property type="match status" value="1"/>
</dbReference>
<dbReference type="Gene3D" id="3.10.100.10">
    <property type="entry name" value="Mannose-Binding Protein A, subunit A"/>
    <property type="match status" value="1"/>
</dbReference>
<dbReference type="SMART" id="SM00034">
    <property type="entry name" value="CLECT"/>
    <property type="match status" value="1"/>
</dbReference>
<keyword evidence="2" id="KW-0964">Secreted</keyword>
<dbReference type="Pfam" id="PF00059">
    <property type="entry name" value="Lectin_C"/>
    <property type="match status" value="1"/>
</dbReference>
<evidence type="ECO:0000313" key="4">
    <source>
        <dbReference type="Ensembl" id="ENSVKKP00000011997.1"/>
    </source>
</evidence>
<accession>A0A8D2JCP5</accession>
<evidence type="ECO:0000256" key="2">
    <source>
        <dbReference type="ARBA" id="ARBA00022525"/>
    </source>
</evidence>
<dbReference type="AlphaFoldDB" id="A0A8D2JCP5"/>
<dbReference type="InterPro" id="IPR001304">
    <property type="entry name" value="C-type_lectin-like"/>
</dbReference>
<dbReference type="Proteomes" id="UP000694545">
    <property type="component" value="Unplaced"/>
</dbReference>
<dbReference type="OMA" id="NCAVINQ"/>
<dbReference type="Ensembl" id="ENSVKKT00000012281.1">
    <property type="protein sequence ID" value="ENSVKKP00000011997.1"/>
    <property type="gene ID" value="ENSVKKG00000008343.1"/>
</dbReference>
<reference evidence="4" key="2">
    <citation type="submission" date="2025-09" db="UniProtKB">
        <authorList>
            <consortium name="Ensembl"/>
        </authorList>
    </citation>
    <scope>IDENTIFICATION</scope>
</reference>
<proteinExistence type="predicted"/>
<feature type="domain" description="C-type lectin" evidence="3">
    <location>
        <begin position="81"/>
        <end position="124"/>
    </location>
</feature>
<evidence type="ECO:0000259" key="3">
    <source>
        <dbReference type="PROSITE" id="PS50041"/>
    </source>
</evidence>
<comment type="subcellular location">
    <subcellularLocation>
        <location evidence="1">Secreted</location>
    </subcellularLocation>
</comment>
<protein>
    <recommendedName>
        <fullName evidence="3">C-type lectin domain-containing protein</fullName>
    </recommendedName>
</protein>
<organism evidence="4 5">
    <name type="scientific">Varanus komodoensis</name>
    <name type="common">Komodo dragon</name>
    <dbReference type="NCBI Taxonomy" id="61221"/>
    <lineage>
        <taxon>Eukaryota</taxon>
        <taxon>Metazoa</taxon>
        <taxon>Chordata</taxon>
        <taxon>Craniata</taxon>
        <taxon>Vertebrata</taxon>
        <taxon>Euteleostomi</taxon>
        <taxon>Lepidosauria</taxon>
        <taxon>Squamata</taxon>
        <taxon>Bifurcata</taxon>
        <taxon>Unidentata</taxon>
        <taxon>Episquamata</taxon>
        <taxon>Toxicofera</taxon>
        <taxon>Anguimorpha</taxon>
        <taxon>Paleoanguimorpha</taxon>
        <taxon>Varanoidea</taxon>
        <taxon>Varanidae</taxon>
        <taxon>Varanus</taxon>
    </lineage>
</organism>
<dbReference type="InterPro" id="IPR016187">
    <property type="entry name" value="CTDL_fold"/>
</dbReference>
<keyword evidence="5" id="KW-1185">Reference proteome</keyword>
<reference evidence="4" key="1">
    <citation type="submission" date="2025-08" db="UniProtKB">
        <authorList>
            <consortium name="Ensembl"/>
        </authorList>
    </citation>
    <scope>IDENTIFICATION</scope>
</reference>
<evidence type="ECO:0000313" key="5">
    <source>
        <dbReference type="Proteomes" id="UP000694545"/>
    </source>
</evidence>
<sequence length="128" mass="14191">MKAEMIRTKNAFRSVQNARTFATGSKNLFTTNKMKGDFETVDSICSHAGGQVPSPQNEADNKALQSVVERNNEQAFVHYQGSSYTNWADGEPSNADRTKNCAVINQSGKWHAATCQEEHLAVCEFPDF</sequence>
<name>A0A8D2JCP5_VARKO</name>
<dbReference type="InterPro" id="IPR016186">
    <property type="entry name" value="C-type_lectin-like/link_sf"/>
</dbReference>
<evidence type="ECO:0000256" key="1">
    <source>
        <dbReference type="ARBA" id="ARBA00004613"/>
    </source>
</evidence>
<dbReference type="PROSITE" id="PS50041">
    <property type="entry name" value="C_TYPE_LECTIN_2"/>
    <property type="match status" value="1"/>
</dbReference>
<dbReference type="GO" id="GO:0005576">
    <property type="term" value="C:extracellular region"/>
    <property type="evidence" value="ECO:0007669"/>
    <property type="project" value="UniProtKB-SubCell"/>
</dbReference>